<dbReference type="AlphaFoldDB" id="A0AAW1VLX4"/>
<dbReference type="EMBL" id="JBEDUW010000244">
    <property type="protein sequence ID" value="KAK9902998.1"/>
    <property type="molecule type" value="Genomic_DNA"/>
</dbReference>
<proteinExistence type="predicted"/>
<accession>A0AAW1VLX4</accession>
<dbReference type="SUPFAM" id="SSF102645">
    <property type="entry name" value="CoaB-like"/>
    <property type="match status" value="1"/>
</dbReference>
<name>A0AAW1VLX4_RUBAR</name>
<comment type="caution">
    <text evidence="1">The sequence shown here is derived from an EMBL/GenBank/DDBJ whole genome shotgun (WGS) entry which is preliminary data.</text>
</comment>
<reference evidence="1 2" key="1">
    <citation type="journal article" date="2023" name="G3 (Bethesda)">
        <title>A chromosome-length genome assembly and annotation of blackberry (Rubus argutus, cv. 'Hillquist').</title>
        <authorList>
            <person name="Bruna T."/>
            <person name="Aryal R."/>
            <person name="Dudchenko O."/>
            <person name="Sargent D.J."/>
            <person name="Mead D."/>
            <person name="Buti M."/>
            <person name="Cavallini A."/>
            <person name="Hytonen T."/>
            <person name="Andres J."/>
            <person name="Pham M."/>
            <person name="Weisz D."/>
            <person name="Mascagni F."/>
            <person name="Usai G."/>
            <person name="Natali L."/>
            <person name="Bassil N."/>
            <person name="Fernandez G.E."/>
            <person name="Lomsadze A."/>
            <person name="Armour M."/>
            <person name="Olukolu B."/>
            <person name="Poorten T."/>
            <person name="Britton C."/>
            <person name="Davik J."/>
            <person name="Ashrafi H."/>
            <person name="Aiden E.L."/>
            <person name="Borodovsky M."/>
            <person name="Worthington M."/>
        </authorList>
    </citation>
    <scope>NUCLEOTIDE SEQUENCE [LARGE SCALE GENOMIC DNA]</scope>
    <source>
        <strain evidence="1">PI 553951</strain>
    </source>
</reference>
<organism evidence="1 2">
    <name type="scientific">Rubus argutus</name>
    <name type="common">Southern blackberry</name>
    <dbReference type="NCBI Taxonomy" id="59490"/>
    <lineage>
        <taxon>Eukaryota</taxon>
        <taxon>Viridiplantae</taxon>
        <taxon>Streptophyta</taxon>
        <taxon>Embryophyta</taxon>
        <taxon>Tracheophyta</taxon>
        <taxon>Spermatophyta</taxon>
        <taxon>Magnoliopsida</taxon>
        <taxon>eudicotyledons</taxon>
        <taxon>Gunneridae</taxon>
        <taxon>Pentapetalae</taxon>
        <taxon>rosids</taxon>
        <taxon>fabids</taxon>
        <taxon>Rosales</taxon>
        <taxon>Rosaceae</taxon>
        <taxon>Rosoideae</taxon>
        <taxon>Rosoideae incertae sedis</taxon>
        <taxon>Rubus</taxon>
    </lineage>
</organism>
<evidence type="ECO:0000313" key="1">
    <source>
        <dbReference type="EMBL" id="KAK9902998.1"/>
    </source>
</evidence>
<gene>
    <name evidence="1" type="ORF">M0R45_001340</name>
</gene>
<dbReference type="Gene3D" id="3.40.50.10300">
    <property type="entry name" value="CoaB-like"/>
    <property type="match status" value="2"/>
</dbReference>
<evidence type="ECO:0000313" key="2">
    <source>
        <dbReference type="Proteomes" id="UP001457282"/>
    </source>
</evidence>
<protein>
    <submittedName>
        <fullName evidence="1">Uncharacterized protein</fullName>
    </submittedName>
</protein>
<sequence>MALPSGLEIPKEVLDAEIKSFFDSAPPLKNSDDVSQKLEDFLKRIRYFLACIKIRFYSFLIDSTCDVGNGGARMVVCVTSGGTTVPLEQRCVRYIDNFSSGHRGAASTEYFLKADYAVIFLYRRGTCQPYCRSLPNDPLLECLEIVDESNIQEHKIQSGSGPLDMRLVLRRDWAPMAFCISFKLETDSKILLEKADMARRKYKMHMVVANELLSRKEEVVVVTSNEKISVRRNKSLGVDDVESALIELLVERHSAYVENSDL</sequence>
<dbReference type="InterPro" id="IPR035929">
    <property type="entry name" value="CoaB-like_sf"/>
</dbReference>
<dbReference type="PANTHER" id="PTHR12290">
    <property type="entry name" value="CORNICHON-RELATED"/>
    <property type="match status" value="1"/>
</dbReference>
<dbReference type="Proteomes" id="UP001457282">
    <property type="component" value="Unassembled WGS sequence"/>
</dbReference>
<keyword evidence="2" id="KW-1185">Reference proteome</keyword>